<sequence>MASPHLQNSQFMFQYSVPLEAAGKPTRLVYRTPSAPYCVRGAHFTITAVYKNASQTNDCRRQHIKRHLSPHRELTPAASSRRHDRKSSAPASPSPSLTPPPSPVLAPSTPIHRVRSVSPVHARTPDTHVVESASSARLKGKKSTQPVAPMTRSASRSSLRTDGPSASLHASPQSHKHLPPPTSGVSLWTRFGIKNGSPTFMRRDRTSSSTDRDCVTTYYESFSLEELHSPPDLSDDPLLEEGDVYINTVYDSGAHQMWIWTRDGSKIAFWKVAREGDVRDDGRRLSITPKLGLPSWVKPEWCMRQMLKQHKGK</sequence>
<protein>
    <submittedName>
        <fullName evidence="2">Uncharacterized protein</fullName>
    </submittedName>
</protein>
<organism evidence="2 3">
    <name type="scientific">Ganoderma sinense ZZ0214-1</name>
    <dbReference type="NCBI Taxonomy" id="1077348"/>
    <lineage>
        <taxon>Eukaryota</taxon>
        <taxon>Fungi</taxon>
        <taxon>Dikarya</taxon>
        <taxon>Basidiomycota</taxon>
        <taxon>Agaricomycotina</taxon>
        <taxon>Agaricomycetes</taxon>
        <taxon>Polyporales</taxon>
        <taxon>Polyporaceae</taxon>
        <taxon>Ganoderma</taxon>
    </lineage>
</organism>
<dbReference type="Proteomes" id="UP000230002">
    <property type="component" value="Unassembled WGS sequence"/>
</dbReference>
<evidence type="ECO:0000256" key="1">
    <source>
        <dbReference type="SAM" id="MobiDB-lite"/>
    </source>
</evidence>
<reference evidence="2 3" key="1">
    <citation type="journal article" date="2015" name="Sci. Rep.">
        <title>Chromosome-level genome map provides insights into diverse defense mechanisms in the medicinal fungus Ganoderma sinense.</title>
        <authorList>
            <person name="Zhu Y."/>
            <person name="Xu J."/>
            <person name="Sun C."/>
            <person name="Zhou S."/>
            <person name="Xu H."/>
            <person name="Nelson D.R."/>
            <person name="Qian J."/>
            <person name="Song J."/>
            <person name="Luo H."/>
            <person name="Xiang L."/>
            <person name="Li Y."/>
            <person name="Xu Z."/>
            <person name="Ji A."/>
            <person name="Wang L."/>
            <person name="Lu S."/>
            <person name="Hayward A."/>
            <person name="Sun W."/>
            <person name="Li X."/>
            <person name="Schwartz D.C."/>
            <person name="Wang Y."/>
            <person name="Chen S."/>
        </authorList>
    </citation>
    <scope>NUCLEOTIDE SEQUENCE [LARGE SCALE GENOMIC DNA]</scope>
    <source>
        <strain evidence="2 3">ZZ0214-1</strain>
    </source>
</reference>
<gene>
    <name evidence="2" type="ORF">GSI_04711</name>
</gene>
<evidence type="ECO:0000313" key="3">
    <source>
        <dbReference type="Proteomes" id="UP000230002"/>
    </source>
</evidence>
<dbReference type="OrthoDB" id="2755154at2759"/>
<feature type="region of interest" description="Disordered" evidence="1">
    <location>
        <begin position="66"/>
        <end position="186"/>
    </location>
</feature>
<proteinExistence type="predicted"/>
<accession>A0A2G8SHN8</accession>
<keyword evidence="3" id="KW-1185">Reference proteome</keyword>
<comment type="caution">
    <text evidence="2">The sequence shown here is derived from an EMBL/GenBank/DDBJ whole genome shotgun (WGS) entry which is preliminary data.</text>
</comment>
<dbReference type="AlphaFoldDB" id="A0A2G8SHN8"/>
<feature type="compositionally biased region" description="Pro residues" evidence="1">
    <location>
        <begin position="92"/>
        <end position="104"/>
    </location>
</feature>
<name>A0A2G8SHN8_9APHY</name>
<evidence type="ECO:0000313" key="2">
    <source>
        <dbReference type="EMBL" id="PIL33261.1"/>
    </source>
</evidence>
<dbReference type="EMBL" id="AYKW01000008">
    <property type="protein sequence ID" value="PIL33261.1"/>
    <property type="molecule type" value="Genomic_DNA"/>
</dbReference>